<feature type="transmembrane region" description="Helical" evidence="1">
    <location>
        <begin position="31"/>
        <end position="50"/>
    </location>
</feature>
<dbReference type="GeneID" id="75691062"/>
<dbReference type="KEGG" id="vg:75691062"/>
<organism evidence="2 3">
    <name type="scientific">uncultured phage cr54_1</name>
    <dbReference type="NCBI Taxonomy" id="2986398"/>
    <lineage>
        <taxon>Viruses</taxon>
        <taxon>Duplodnaviria</taxon>
        <taxon>Heunggongvirae</taxon>
        <taxon>Uroviricota</taxon>
        <taxon>Caudoviricetes</taxon>
        <taxon>Crassvirales</taxon>
        <taxon>Intestiviridae</taxon>
        <taxon>Churivirinae</taxon>
        <taxon>Jahgtovirus</taxon>
        <taxon>Jahgtovirus intestinalis</taxon>
    </lineage>
</organism>
<proteinExistence type="predicted"/>
<evidence type="ECO:0000256" key="1">
    <source>
        <dbReference type="SAM" id="Phobius"/>
    </source>
</evidence>
<sequence length="242" mass="25556">MQVIEKVKVVPEGYNGAGMDGYNRRDVNGKANAGLTLGIIGTALGAWALFGNNRRSTGLLGATGGGGMLGDGSTNINVVGAGIGAGTAAPSAFQAWAKSCEDTLALQGGLYQWALTQQNQRFQDRQVIDSEMFGLYKSQIDADFSLYKGQRDNYDALKAEIDSLKCQVAVNSAVRPYQDKLIQCEIEKAFTAGINYVDRKTCNVIYGVTVLPNEPTTTGLVGRNANGCLPCGMSQTTPAPAA</sequence>
<protein>
    <submittedName>
        <fullName evidence="2">DNA topoisomerase</fullName>
    </submittedName>
</protein>
<evidence type="ECO:0000313" key="3">
    <source>
        <dbReference type="Proteomes" id="UP000827440"/>
    </source>
</evidence>
<gene>
    <name evidence="2" type="primary">gp_20506</name>
</gene>
<keyword evidence="1" id="KW-1133">Transmembrane helix</keyword>
<evidence type="ECO:0000313" key="2">
    <source>
        <dbReference type="EMBL" id="QWM89961.1"/>
    </source>
</evidence>
<name>A0AAE7RV29_9CAUD</name>
<reference evidence="2 3" key="1">
    <citation type="submission" date="2021-04" db="EMBL/GenBank/DDBJ databases">
        <authorList>
            <person name="Shkoporov A.N."/>
            <person name="Stockdale S.R."/>
            <person name="Guerin E."/>
            <person name="Ross R.P."/>
            <person name="Hill C."/>
        </authorList>
    </citation>
    <scope>NUCLEOTIDE SEQUENCE [LARGE SCALE GENOMIC DNA]</scope>
    <source>
        <strain evidence="3">cr54_1</strain>
    </source>
</reference>
<dbReference type="Proteomes" id="UP000827440">
    <property type="component" value="Segment"/>
</dbReference>
<accession>A0AAE7RV29</accession>
<keyword evidence="1" id="KW-0472">Membrane</keyword>
<keyword evidence="3" id="KW-1185">Reference proteome</keyword>
<dbReference type="RefSeq" id="YP_010359533.1">
    <property type="nucleotide sequence ID" value="NC_062774.1"/>
</dbReference>
<keyword evidence="1" id="KW-0812">Transmembrane</keyword>
<dbReference type="EMBL" id="MZ130484">
    <property type="protein sequence ID" value="QWM89961.1"/>
    <property type="molecule type" value="Genomic_DNA"/>
</dbReference>